<organism evidence="1 2">
    <name type="scientific">Steinernema carpocapsae</name>
    <name type="common">Entomopathogenic nematode</name>
    <dbReference type="NCBI Taxonomy" id="34508"/>
    <lineage>
        <taxon>Eukaryota</taxon>
        <taxon>Metazoa</taxon>
        <taxon>Ecdysozoa</taxon>
        <taxon>Nematoda</taxon>
        <taxon>Chromadorea</taxon>
        <taxon>Rhabditida</taxon>
        <taxon>Tylenchina</taxon>
        <taxon>Panagrolaimomorpha</taxon>
        <taxon>Strongyloidoidea</taxon>
        <taxon>Steinernematidae</taxon>
        <taxon>Steinernema</taxon>
    </lineage>
</organism>
<reference evidence="1 2" key="1">
    <citation type="journal article" date="2015" name="Genome Biol.">
        <title>Comparative genomics of Steinernema reveals deeply conserved gene regulatory networks.</title>
        <authorList>
            <person name="Dillman A.R."/>
            <person name="Macchietto M."/>
            <person name="Porter C.F."/>
            <person name="Rogers A."/>
            <person name="Williams B."/>
            <person name="Antoshechkin I."/>
            <person name="Lee M.M."/>
            <person name="Goodwin Z."/>
            <person name="Lu X."/>
            <person name="Lewis E.E."/>
            <person name="Goodrich-Blair H."/>
            <person name="Stock S.P."/>
            <person name="Adams B.J."/>
            <person name="Sternberg P.W."/>
            <person name="Mortazavi A."/>
        </authorList>
    </citation>
    <scope>NUCLEOTIDE SEQUENCE [LARGE SCALE GENOMIC DNA]</scope>
    <source>
        <strain evidence="1 2">ALL</strain>
    </source>
</reference>
<gene>
    <name evidence="1" type="ORF">L596_017554</name>
</gene>
<dbReference type="AlphaFoldDB" id="A0A4U5N2Q6"/>
<sequence>MNFLPFVFYDELLFITSAIFGFNAKYKKLEGAFGLCASELEEKQHFATFNITAEEPEDKIENPEILVDKYKLYNEVEMEFDRPLSAYDKSSLERLQEFVKQPGLLRLNLLHLCVDISWIDLFLSWKNIKVLLLPSCYTLDTYEPVERLLKMIQESEQLLSLHISQGGFYSAEQKLYCDFLIQPQFQVLFILNGEASMRDAVMHTWYNNKKQLAGKTVVWLQEVMLHNQSFKKIGRLQPDSLRFKKGSLIVDYYNKNATSSMKSQEFMDGVGRCELRFSNLKSTSTFSKFKFLWTCFH</sequence>
<keyword evidence="2" id="KW-1185">Reference proteome</keyword>
<comment type="caution">
    <text evidence="1">The sequence shown here is derived from an EMBL/GenBank/DDBJ whole genome shotgun (WGS) entry which is preliminary data.</text>
</comment>
<reference evidence="1 2" key="2">
    <citation type="journal article" date="2019" name="G3 (Bethesda)">
        <title>Hybrid Assembly of the Genome of the Entomopathogenic Nematode Steinernema carpocapsae Identifies the X-Chromosome.</title>
        <authorList>
            <person name="Serra L."/>
            <person name="Macchietto M."/>
            <person name="Macias-Munoz A."/>
            <person name="McGill C.J."/>
            <person name="Rodriguez I.M."/>
            <person name="Rodriguez B."/>
            <person name="Murad R."/>
            <person name="Mortazavi A."/>
        </authorList>
    </citation>
    <scope>NUCLEOTIDE SEQUENCE [LARGE SCALE GENOMIC DNA]</scope>
    <source>
        <strain evidence="1 2">ALL</strain>
    </source>
</reference>
<dbReference type="EMBL" id="AZBU02000005">
    <property type="protein sequence ID" value="TKR76413.1"/>
    <property type="molecule type" value="Genomic_DNA"/>
</dbReference>
<evidence type="ECO:0000313" key="2">
    <source>
        <dbReference type="Proteomes" id="UP000298663"/>
    </source>
</evidence>
<evidence type="ECO:0000313" key="1">
    <source>
        <dbReference type="EMBL" id="TKR76413.1"/>
    </source>
</evidence>
<protein>
    <submittedName>
        <fullName evidence="1">Uncharacterized protein</fullName>
    </submittedName>
</protein>
<proteinExistence type="predicted"/>
<name>A0A4U5N2Q6_STECR</name>
<accession>A0A4U5N2Q6</accession>
<dbReference type="Proteomes" id="UP000298663">
    <property type="component" value="Unassembled WGS sequence"/>
</dbReference>